<organism evidence="1 2">
    <name type="scientific">Capronia coronata CBS 617.96</name>
    <dbReference type="NCBI Taxonomy" id="1182541"/>
    <lineage>
        <taxon>Eukaryota</taxon>
        <taxon>Fungi</taxon>
        <taxon>Dikarya</taxon>
        <taxon>Ascomycota</taxon>
        <taxon>Pezizomycotina</taxon>
        <taxon>Eurotiomycetes</taxon>
        <taxon>Chaetothyriomycetidae</taxon>
        <taxon>Chaetothyriales</taxon>
        <taxon>Herpotrichiellaceae</taxon>
        <taxon>Capronia</taxon>
    </lineage>
</organism>
<accession>W9Z2I2</accession>
<dbReference type="EMBL" id="AMWN01000001">
    <property type="protein sequence ID" value="EXJ96170.1"/>
    <property type="molecule type" value="Genomic_DNA"/>
</dbReference>
<keyword evidence="2" id="KW-1185">Reference proteome</keyword>
<evidence type="ECO:0000313" key="1">
    <source>
        <dbReference type="EMBL" id="EXJ96170.1"/>
    </source>
</evidence>
<reference evidence="1 2" key="1">
    <citation type="submission" date="2013-03" db="EMBL/GenBank/DDBJ databases">
        <title>The Genome Sequence of Capronia coronata CBS 617.96.</title>
        <authorList>
            <consortium name="The Broad Institute Genomics Platform"/>
            <person name="Cuomo C."/>
            <person name="de Hoog S."/>
            <person name="Gorbushina A."/>
            <person name="Walker B."/>
            <person name="Young S.K."/>
            <person name="Zeng Q."/>
            <person name="Gargeya S."/>
            <person name="Fitzgerald M."/>
            <person name="Haas B."/>
            <person name="Abouelleil A."/>
            <person name="Allen A.W."/>
            <person name="Alvarado L."/>
            <person name="Arachchi H.M."/>
            <person name="Berlin A.M."/>
            <person name="Chapman S.B."/>
            <person name="Gainer-Dewar J."/>
            <person name="Goldberg J."/>
            <person name="Griggs A."/>
            <person name="Gujja S."/>
            <person name="Hansen M."/>
            <person name="Howarth C."/>
            <person name="Imamovic A."/>
            <person name="Ireland A."/>
            <person name="Larimer J."/>
            <person name="McCowan C."/>
            <person name="Murphy C."/>
            <person name="Pearson M."/>
            <person name="Poon T.W."/>
            <person name="Priest M."/>
            <person name="Roberts A."/>
            <person name="Saif S."/>
            <person name="Shea T."/>
            <person name="Sisk P."/>
            <person name="Sykes S."/>
            <person name="Wortman J."/>
            <person name="Nusbaum C."/>
            <person name="Birren B."/>
        </authorList>
    </citation>
    <scope>NUCLEOTIDE SEQUENCE [LARGE SCALE GENOMIC DNA]</scope>
    <source>
        <strain evidence="1 2">CBS 617.96</strain>
    </source>
</reference>
<evidence type="ECO:0000313" key="2">
    <source>
        <dbReference type="Proteomes" id="UP000019484"/>
    </source>
</evidence>
<proteinExistence type="predicted"/>
<sequence length="61" mass="6856">MAPMPAKTSEPSLRTITCRFPLFIPSTMTQEEETRETIRLPLAPSAIKVGVTMQNRNEHIS</sequence>
<dbReference type="GeneID" id="19156198"/>
<comment type="caution">
    <text evidence="1">The sequence shown here is derived from an EMBL/GenBank/DDBJ whole genome shotgun (WGS) entry which is preliminary data.</text>
</comment>
<dbReference type="RefSeq" id="XP_007720399.1">
    <property type="nucleotide sequence ID" value="XM_007722209.1"/>
</dbReference>
<gene>
    <name evidence="1" type="ORF">A1O1_01296</name>
</gene>
<dbReference type="AlphaFoldDB" id="W9Z2I2"/>
<dbReference type="HOGENOM" id="CLU_2922415_0_0_1"/>
<dbReference type="Proteomes" id="UP000019484">
    <property type="component" value="Unassembled WGS sequence"/>
</dbReference>
<protein>
    <submittedName>
        <fullName evidence="1">Uncharacterized protein</fullName>
    </submittedName>
</protein>
<name>W9Z2I2_9EURO</name>